<organism evidence="4 5">
    <name type="scientific">Arcticibacter pallidicorallinus</name>
    <dbReference type="NCBI Taxonomy" id="1259464"/>
    <lineage>
        <taxon>Bacteria</taxon>
        <taxon>Pseudomonadati</taxon>
        <taxon>Bacteroidota</taxon>
        <taxon>Sphingobacteriia</taxon>
        <taxon>Sphingobacteriales</taxon>
        <taxon>Sphingobacteriaceae</taxon>
        <taxon>Arcticibacter</taxon>
    </lineage>
</organism>
<dbReference type="InterPro" id="IPR036881">
    <property type="entry name" value="Glyco_hydro_3_C_sf"/>
</dbReference>
<dbReference type="EMBL" id="PVTH01000013">
    <property type="protein sequence ID" value="PRY48865.1"/>
    <property type="molecule type" value="Genomic_DNA"/>
</dbReference>
<dbReference type="Gene3D" id="3.40.710.10">
    <property type="entry name" value="DD-peptidase/beta-lactamase superfamily"/>
    <property type="match status" value="1"/>
</dbReference>
<dbReference type="InterPro" id="IPR001466">
    <property type="entry name" value="Beta-lactam-related"/>
</dbReference>
<evidence type="ECO:0000256" key="2">
    <source>
        <dbReference type="SAM" id="SignalP"/>
    </source>
</evidence>
<dbReference type="RefSeq" id="WP_106295237.1">
    <property type="nucleotide sequence ID" value="NZ_PVTH01000013.1"/>
</dbReference>
<keyword evidence="1" id="KW-0378">Hydrolase</keyword>
<reference evidence="4 5" key="1">
    <citation type="submission" date="2018-03" db="EMBL/GenBank/DDBJ databases">
        <title>Genomic Encyclopedia of Type Strains, Phase III (KMG-III): the genomes of soil and plant-associated and newly described type strains.</title>
        <authorList>
            <person name="Whitman W."/>
        </authorList>
    </citation>
    <scope>NUCLEOTIDE SEQUENCE [LARGE SCALE GENOMIC DNA]</scope>
    <source>
        <strain evidence="4 5">CGMCC 1.9313</strain>
    </source>
</reference>
<feature type="signal peptide" evidence="2">
    <location>
        <begin position="1"/>
        <end position="23"/>
    </location>
</feature>
<evidence type="ECO:0000256" key="1">
    <source>
        <dbReference type="ARBA" id="ARBA00022801"/>
    </source>
</evidence>
<name>A0A2T0TT73_9SPHI</name>
<keyword evidence="5" id="KW-1185">Reference proteome</keyword>
<gene>
    <name evidence="4" type="ORF">B0I27_11348</name>
</gene>
<evidence type="ECO:0000259" key="3">
    <source>
        <dbReference type="Pfam" id="PF00144"/>
    </source>
</evidence>
<accession>A0A2T0TT73</accession>
<dbReference type="OrthoDB" id="9805821at2"/>
<dbReference type="PANTHER" id="PTHR43283">
    <property type="entry name" value="BETA-LACTAMASE-RELATED"/>
    <property type="match status" value="1"/>
</dbReference>
<dbReference type="GO" id="GO:0004553">
    <property type="term" value="F:hydrolase activity, hydrolyzing O-glycosyl compounds"/>
    <property type="evidence" value="ECO:0007669"/>
    <property type="project" value="InterPro"/>
</dbReference>
<dbReference type="PROSITE" id="PS51257">
    <property type="entry name" value="PROKAR_LIPOPROTEIN"/>
    <property type="match status" value="1"/>
</dbReference>
<evidence type="ECO:0000313" key="4">
    <source>
        <dbReference type="EMBL" id="PRY48865.1"/>
    </source>
</evidence>
<sequence>MFKYCIYSSISILSLLITVSSFASSCHNPSLTWLEQMRASRQSTVLLQNDSSFVPVIDLDKKRFASVNIGSENATMFDSIANKYTTVDRFSAEAYSSQPNLNSLSADLKLYNAVIVQVSQQAIYRESTLRFLQDMERSKQLIVVLYSTASTLAHLDSLKSPVIWSASDSPSSASFTAQLIFGGTAASSKLPATVSPKFKAGDGFHTATIRLSYTVPEELGINSGDLERPIDNIVRSAIAQRVTPGAVVMVVKDGRVIFDKAYGSHTYEKKRETRVNDIFDLASVSKIAATTIASMRLYEQNKLSLDSAMGYYLPLARETNKKSIPVRDLMLHQAGLVSYIPFHNSLKPGEFSRDSSDVFPIKVADNYYIKRDYYNDVMLPKMLNSGLRTPGKYVYSDLSMYFMKEIIERQASEPMDQYVQNEFYKPLGMKYAGFAPRLRFDKSEIVPTEKDTYFRKTLIEGYVHDQGAALAGGVAGHAGLFSSANDLAILFQMMLNGGIYGGKQYFQPSTIDMFTSRQSNVSRRGLGFDRWDPDPVNRYPSELASPQTYGHTGFTGTCVWVDPKSKLIYIFLSNRLYEQPANKLSSLRVRPKIQDAIYQAINKAVL</sequence>
<comment type="caution">
    <text evidence="4">The sequence shown here is derived from an EMBL/GenBank/DDBJ whole genome shotgun (WGS) entry which is preliminary data.</text>
</comment>
<dbReference type="Proteomes" id="UP000238034">
    <property type="component" value="Unassembled WGS sequence"/>
</dbReference>
<keyword evidence="2" id="KW-0732">Signal</keyword>
<dbReference type="AlphaFoldDB" id="A0A2T0TT73"/>
<dbReference type="Pfam" id="PF00144">
    <property type="entry name" value="Beta-lactamase"/>
    <property type="match status" value="1"/>
</dbReference>
<dbReference type="InterPro" id="IPR050789">
    <property type="entry name" value="Diverse_Enzym_Activities"/>
</dbReference>
<dbReference type="InterPro" id="IPR012338">
    <property type="entry name" value="Beta-lactam/transpept-like"/>
</dbReference>
<dbReference type="PANTHER" id="PTHR43283:SF11">
    <property type="entry name" value="BETA-LACTAMASE-RELATED DOMAIN-CONTAINING PROTEIN"/>
    <property type="match status" value="1"/>
</dbReference>
<dbReference type="GO" id="GO:0005975">
    <property type="term" value="P:carbohydrate metabolic process"/>
    <property type="evidence" value="ECO:0007669"/>
    <property type="project" value="InterPro"/>
</dbReference>
<dbReference type="Gene3D" id="3.40.50.1700">
    <property type="entry name" value="Glycoside hydrolase family 3 C-terminal domain"/>
    <property type="match status" value="1"/>
</dbReference>
<feature type="chain" id="PRO_5015505169" evidence="2">
    <location>
        <begin position="24"/>
        <end position="606"/>
    </location>
</feature>
<feature type="domain" description="Beta-lactamase-related" evidence="3">
    <location>
        <begin position="231"/>
        <end position="581"/>
    </location>
</feature>
<evidence type="ECO:0000313" key="5">
    <source>
        <dbReference type="Proteomes" id="UP000238034"/>
    </source>
</evidence>
<protein>
    <submittedName>
        <fullName evidence="4">CubicO group peptidase (Beta-lactamase class C family)</fullName>
    </submittedName>
</protein>
<dbReference type="SUPFAM" id="SSF56601">
    <property type="entry name" value="beta-lactamase/transpeptidase-like"/>
    <property type="match status" value="1"/>
</dbReference>
<proteinExistence type="predicted"/>